<accession>A0A1G2AQ41</accession>
<evidence type="ECO:0000313" key="9">
    <source>
        <dbReference type="EMBL" id="OGY79018.1"/>
    </source>
</evidence>
<dbReference type="PANTHER" id="PTHR32195">
    <property type="entry name" value="OS07G0662800 PROTEIN"/>
    <property type="match status" value="1"/>
</dbReference>
<evidence type="ECO:0000256" key="4">
    <source>
        <dbReference type="ARBA" id="ARBA00022519"/>
    </source>
</evidence>
<comment type="subcellular location">
    <subcellularLocation>
        <location evidence="1">Cell inner membrane</location>
        <topology evidence="1">Multi-pass membrane protein</topology>
    </subcellularLocation>
</comment>
<feature type="transmembrane region" description="Helical" evidence="8">
    <location>
        <begin position="229"/>
        <end position="254"/>
    </location>
</feature>
<keyword evidence="3" id="KW-1003">Cell membrane</keyword>
<proteinExistence type="predicted"/>
<dbReference type="GO" id="GO:0005886">
    <property type="term" value="C:plasma membrane"/>
    <property type="evidence" value="ECO:0007669"/>
    <property type="project" value="UniProtKB-SubCell"/>
</dbReference>
<feature type="transmembrane region" description="Helical" evidence="8">
    <location>
        <begin position="290"/>
        <end position="309"/>
    </location>
</feature>
<feature type="transmembrane region" description="Helical" evidence="8">
    <location>
        <begin position="159"/>
        <end position="177"/>
    </location>
</feature>
<evidence type="ECO:0000256" key="2">
    <source>
        <dbReference type="ARBA" id="ARBA00022448"/>
    </source>
</evidence>
<organism evidence="9 10">
    <name type="scientific">Candidatus Kerfeldbacteria bacterium RIFCSPHIGHO2_02_FULL_42_14</name>
    <dbReference type="NCBI Taxonomy" id="1798540"/>
    <lineage>
        <taxon>Bacteria</taxon>
        <taxon>Candidatus Kerfeldiibacteriota</taxon>
    </lineage>
</organism>
<feature type="transmembrane region" description="Helical" evidence="8">
    <location>
        <begin position="189"/>
        <end position="209"/>
    </location>
</feature>
<evidence type="ECO:0000256" key="8">
    <source>
        <dbReference type="SAM" id="Phobius"/>
    </source>
</evidence>
<evidence type="ECO:0000256" key="6">
    <source>
        <dbReference type="ARBA" id="ARBA00022989"/>
    </source>
</evidence>
<sequence>MNKAGFWIGMLHIVILGSLITLVVLAYGEVITRTPGQHQLAGYAKIYFGRKGQICAWLALFFGIYSALVAYTIEVGNFLHAIVSPLLGGSAKIYSNIFFLLMAIVLYLGLRMVVTVEKIMVIALLGIIALISVWGFPFIEIQHYFQEHALEYFMQPYGVILFALGAASAIPAMHEILKNKQHTLKRAILTGSSITILVYILFTIIVIGITGSATSESAIIGLGQKLGPFILVIGSIFGILAMTTSFMTLGIVLKESYEYDLQLSRNTAWLLVISIPFIIVTLDLLSFIEILGLGGAIVGGLDGILILMMHTKVQNKQKKSVAFQLMLPKTLKYGMYALFVIGIGYAIIQTLK</sequence>
<dbReference type="Pfam" id="PF03222">
    <property type="entry name" value="Trp_Tyr_perm"/>
    <property type="match status" value="1"/>
</dbReference>
<dbReference type="Gene3D" id="1.20.1740.10">
    <property type="entry name" value="Amino acid/polyamine transporter I"/>
    <property type="match status" value="1"/>
</dbReference>
<comment type="caution">
    <text evidence="9">The sequence shown here is derived from an EMBL/GenBank/DDBJ whole genome shotgun (WGS) entry which is preliminary data.</text>
</comment>
<evidence type="ECO:0000256" key="3">
    <source>
        <dbReference type="ARBA" id="ARBA00022475"/>
    </source>
</evidence>
<keyword evidence="4" id="KW-0997">Cell inner membrane</keyword>
<name>A0A1G2AQ41_9BACT</name>
<gene>
    <name evidence="9" type="ORF">A3B74_03990</name>
</gene>
<feature type="transmembrane region" description="Helical" evidence="8">
    <location>
        <begin position="266"/>
        <end position="284"/>
    </location>
</feature>
<feature type="transmembrane region" description="Helical" evidence="8">
    <location>
        <begin position="93"/>
        <end position="110"/>
    </location>
</feature>
<dbReference type="EMBL" id="MHKB01000011">
    <property type="protein sequence ID" value="OGY79018.1"/>
    <property type="molecule type" value="Genomic_DNA"/>
</dbReference>
<keyword evidence="2" id="KW-0813">Transport</keyword>
<dbReference type="InterPro" id="IPR018227">
    <property type="entry name" value="Amino_acid_transport_2"/>
</dbReference>
<dbReference type="PANTHER" id="PTHR32195:SF26">
    <property type="entry name" value="TRYPTOPHAN OR TYROSINE TRANSPORTER PROTEIN"/>
    <property type="match status" value="1"/>
</dbReference>
<keyword evidence="7 8" id="KW-0472">Membrane</keyword>
<feature type="transmembrane region" description="Helical" evidence="8">
    <location>
        <begin position="6"/>
        <end position="27"/>
    </location>
</feature>
<feature type="transmembrane region" description="Helical" evidence="8">
    <location>
        <begin position="119"/>
        <end position="139"/>
    </location>
</feature>
<dbReference type="GO" id="GO:0003333">
    <property type="term" value="P:amino acid transmembrane transport"/>
    <property type="evidence" value="ECO:0007669"/>
    <property type="project" value="InterPro"/>
</dbReference>
<evidence type="ECO:0000256" key="5">
    <source>
        <dbReference type="ARBA" id="ARBA00022692"/>
    </source>
</evidence>
<evidence type="ECO:0000313" key="10">
    <source>
        <dbReference type="Proteomes" id="UP000177165"/>
    </source>
</evidence>
<dbReference type="AlphaFoldDB" id="A0A1G2AQ41"/>
<evidence type="ECO:0000256" key="1">
    <source>
        <dbReference type="ARBA" id="ARBA00004429"/>
    </source>
</evidence>
<dbReference type="STRING" id="1798540.A3B74_03990"/>
<keyword evidence="6 8" id="KW-1133">Transmembrane helix</keyword>
<feature type="transmembrane region" description="Helical" evidence="8">
    <location>
        <begin position="330"/>
        <end position="348"/>
    </location>
</feature>
<evidence type="ECO:0008006" key="11">
    <source>
        <dbReference type="Google" id="ProtNLM"/>
    </source>
</evidence>
<protein>
    <recommendedName>
        <fullName evidence="11">Amino acid transporter transmembrane domain-containing protein</fullName>
    </recommendedName>
</protein>
<dbReference type="Proteomes" id="UP000177165">
    <property type="component" value="Unassembled WGS sequence"/>
</dbReference>
<keyword evidence="5 8" id="KW-0812">Transmembrane</keyword>
<feature type="transmembrane region" description="Helical" evidence="8">
    <location>
        <begin position="54"/>
        <end position="73"/>
    </location>
</feature>
<reference evidence="9 10" key="1">
    <citation type="journal article" date="2016" name="Nat. Commun.">
        <title>Thousands of microbial genomes shed light on interconnected biogeochemical processes in an aquifer system.</title>
        <authorList>
            <person name="Anantharaman K."/>
            <person name="Brown C.T."/>
            <person name="Hug L.A."/>
            <person name="Sharon I."/>
            <person name="Castelle C.J."/>
            <person name="Probst A.J."/>
            <person name="Thomas B.C."/>
            <person name="Singh A."/>
            <person name="Wilkins M.J."/>
            <person name="Karaoz U."/>
            <person name="Brodie E.L."/>
            <person name="Williams K.H."/>
            <person name="Hubbard S.S."/>
            <person name="Banfield J.F."/>
        </authorList>
    </citation>
    <scope>NUCLEOTIDE SEQUENCE [LARGE SCALE GENOMIC DNA]</scope>
</reference>
<evidence type="ECO:0000256" key="7">
    <source>
        <dbReference type="ARBA" id="ARBA00023136"/>
    </source>
</evidence>